<evidence type="ECO:0000256" key="1">
    <source>
        <dbReference type="ARBA" id="ARBA00004184"/>
    </source>
</evidence>
<dbReference type="InterPro" id="IPR002123">
    <property type="entry name" value="Plipid/glycerol_acylTrfase"/>
</dbReference>
<proteinExistence type="inferred from homology"/>
<dbReference type="GO" id="GO:0004366">
    <property type="term" value="F:glycerol-3-phosphate O-acyltransferase activity"/>
    <property type="evidence" value="ECO:0007669"/>
    <property type="project" value="UniProtKB-EC"/>
</dbReference>
<comment type="caution">
    <text evidence="7">The sequence shown here is derived from an EMBL/GenBank/DDBJ whole genome shotgun (WGS) entry which is preliminary data.</text>
</comment>
<dbReference type="EC" id="2.3.1.15" evidence="7"/>
<dbReference type="PANTHER" id="PTHR12563">
    <property type="entry name" value="GLYCEROL-3-PHOSPHATE ACYLTRANSFERASE"/>
    <property type="match status" value="1"/>
</dbReference>
<dbReference type="PANTHER" id="PTHR12563:SF17">
    <property type="entry name" value="DIHYDROXYACETONE PHOSPHATE ACYLTRANSFERASE"/>
    <property type="match status" value="1"/>
</dbReference>
<comment type="similarity">
    <text evidence="2">Belongs to the GPAT/DAPAT family.</text>
</comment>
<keyword evidence="3 7" id="KW-0808">Transferase</keyword>
<comment type="subcellular location">
    <subcellularLocation>
        <location evidence="1">Endomembrane system</location>
        <topology evidence="1">Peripheral membrane protein</topology>
    </subcellularLocation>
</comment>
<dbReference type="EMBL" id="JANFNG010000027">
    <property type="protein sequence ID" value="MCQ4083876.1"/>
    <property type="molecule type" value="Genomic_DNA"/>
</dbReference>
<evidence type="ECO:0000256" key="3">
    <source>
        <dbReference type="ARBA" id="ARBA00022679"/>
    </source>
</evidence>
<sequence>MLRDRLAGSRAGSLPWLLRRHSAPARGREDHPVAGRQDIPFLVCEDIIRSVRYRSGVGELADRLRLPRDEVDRGARAYLREMVAGQNRIAIDSWGRFGAYVSRAYRIDIARARLGELRRLGQHHPLVFLPSHRSYLDPLVLRPALLRNRFAPNYVLSGINLSFWPLGPLARRSGYVFIRRGFAGDEIYKWVLRQYLGHLLLNGCNLEWYVEGGRSRTGKLRPPRYGMLTYLTEAFCDRGVDDIYIVPVSITYDQLYEVGAMEEEARGGTKRPESLSWVVQYIRAQGRQRGQVHLAFGEPLSLAGEVGRHWATLPPVQRRRAIQKLGIAVMRRIDSVTPVTAMGLVTLCLLGIDGRALTVAEIKAELGPLLDYVRRRNLPSVAELPLGDAGGIERVLEVLISSGVITCYGEGTHPVYQVAENQDLVAAFYRNNIIHFLVNRAVAELVLQAAAEEHYRDPVAVGWQEALRLRELLKFEFFFSDKRIFRNEMRSELSLIDEQWPELLRSPYAAAELLERVSPHLAHRVLTSFLEAYLVVAERLAARPSHEPVEERPFLAECLGVGRQLLLQQRITSSESLSVELFSTGLQLARHRGLADPGGKQVADRRAAFVRELETLVGRVHRSRALALRDIGAATSSPPASGGRP</sequence>
<keyword evidence="8" id="KW-1185">Reference proteome</keyword>
<dbReference type="SUPFAM" id="SSF69593">
    <property type="entry name" value="Glycerol-3-phosphate (1)-acyltransferase"/>
    <property type="match status" value="1"/>
</dbReference>
<dbReference type="InterPro" id="IPR045520">
    <property type="entry name" value="GPAT/DHAPAT_C"/>
</dbReference>
<evidence type="ECO:0000256" key="5">
    <source>
        <dbReference type="ARBA" id="ARBA00023315"/>
    </source>
</evidence>
<dbReference type="SMART" id="SM00563">
    <property type="entry name" value="PlsC"/>
    <property type="match status" value="1"/>
</dbReference>
<keyword evidence="5 7" id="KW-0012">Acyltransferase</keyword>
<dbReference type="PIRSF" id="PIRSF000437">
    <property type="entry name" value="GPAT_DHAPAT"/>
    <property type="match status" value="1"/>
</dbReference>
<organism evidence="7 8">
    <name type="scientific">Streptomyces humicola</name>
    <dbReference type="NCBI Taxonomy" id="2953240"/>
    <lineage>
        <taxon>Bacteria</taxon>
        <taxon>Bacillati</taxon>
        <taxon>Actinomycetota</taxon>
        <taxon>Actinomycetes</taxon>
        <taxon>Kitasatosporales</taxon>
        <taxon>Streptomycetaceae</taxon>
        <taxon>Streptomyces</taxon>
    </lineage>
</organism>
<feature type="domain" description="Phospholipid/glycerol acyltransferase" evidence="6">
    <location>
        <begin position="126"/>
        <end position="253"/>
    </location>
</feature>
<dbReference type="Pfam" id="PF01553">
    <property type="entry name" value="Acyltransferase"/>
    <property type="match status" value="1"/>
</dbReference>
<gene>
    <name evidence="7" type="ORF">NGB36_25620</name>
</gene>
<evidence type="ECO:0000259" key="6">
    <source>
        <dbReference type="SMART" id="SM00563"/>
    </source>
</evidence>
<dbReference type="CDD" id="cd07993">
    <property type="entry name" value="LPLAT_DHAPAT-like"/>
    <property type="match status" value="1"/>
</dbReference>
<evidence type="ECO:0000256" key="4">
    <source>
        <dbReference type="ARBA" id="ARBA00023136"/>
    </source>
</evidence>
<name>A0ABT1Q1R6_9ACTN</name>
<dbReference type="NCBIfam" id="NF002886">
    <property type="entry name" value="PRK03355.1"/>
    <property type="match status" value="1"/>
</dbReference>
<evidence type="ECO:0000256" key="2">
    <source>
        <dbReference type="ARBA" id="ARBA00007937"/>
    </source>
</evidence>
<accession>A0ABT1Q1R6</accession>
<keyword evidence="4" id="KW-0472">Membrane</keyword>
<reference evidence="7" key="1">
    <citation type="submission" date="2022-06" db="EMBL/GenBank/DDBJ databases">
        <title>Draft genome sequence of Streptomyces sp. RB6PN25 isolated from peat swamp forest in Thailand.</title>
        <authorList>
            <person name="Duangmal K."/>
            <person name="Klaysubun C."/>
        </authorList>
    </citation>
    <scope>NUCLEOTIDE SEQUENCE</scope>
    <source>
        <strain evidence="7">RB6PN25</strain>
    </source>
</reference>
<protein>
    <submittedName>
        <fullName evidence="7">Glycerol-3-phosphate 1-O-acyltransferase</fullName>
        <ecNumber evidence="7">2.3.1.15</ecNumber>
    </submittedName>
</protein>
<dbReference type="Pfam" id="PF19277">
    <property type="entry name" value="GPAT_C"/>
    <property type="match status" value="1"/>
</dbReference>
<evidence type="ECO:0000313" key="8">
    <source>
        <dbReference type="Proteomes" id="UP001057702"/>
    </source>
</evidence>
<dbReference type="Proteomes" id="UP001057702">
    <property type="component" value="Unassembled WGS sequence"/>
</dbReference>
<dbReference type="InterPro" id="IPR022284">
    <property type="entry name" value="GPAT/DHAPAT"/>
</dbReference>
<evidence type="ECO:0000313" key="7">
    <source>
        <dbReference type="EMBL" id="MCQ4083876.1"/>
    </source>
</evidence>
<dbReference type="InterPro" id="IPR041728">
    <property type="entry name" value="GPAT/DHAPAT_LPLAT"/>
</dbReference>